<dbReference type="EMBL" id="CP140635">
    <property type="protein sequence ID" value="WQN37737.1"/>
    <property type="molecule type" value="Genomic_DNA"/>
</dbReference>
<name>A0ABZ0ZGP9_9HYPH</name>
<proteinExistence type="predicted"/>
<dbReference type="PANTHER" id="PTHR43581">
    <property type="entry name" value="ATP/GTP PHOSPHATASE"/>
    <property type="match status" value="1"/>
</dbReference>
<gene>
    <name evidence="2" type="ORF">U5G49_002875</name>
</gene>
<feature type="domain" description="Endonuclease GajA/Old nuclease/RecF-like AAA" evidence="1">
    <location>
        <begin position="226"/>
        <end position="315"/>
    </location>
</feature>
<feature type="domain" description="Endonuclease GajA/Old nuclease/RecF-like AAA" evidence="1">
    <location>
        <begin position="5"/>
        <end position="67"/>
    </location>
</feature>
<sequence length="622" mass="69956">MAATIRSIHIENFRSVRSLDADLAKLTVFVGKNDCGKSNVLRALNLFFNGYTNPGAEFDFREDYNFFAPVRERRAKEIIVRVEIDIPESYHNTNGQVIVWTKRWREEGLWSEEYVGQRLSMNRRGNEVREPVKIPDKSNVHSLLRKMEFEYVPAVKDSQYFDDLRGRIYGIISEVAARTFHDSSAAFEQAIGDHLTDLTSSITTSLGFSTRLALPRDLYHIFERLDFVSGDKSVSLDNRGDGIKARHIPLILRFMADKKAELQQRGNAPISNIWAYEEPENNLEIASAVQLADEIHALANGGTAQILITTHSPAFYDLGQRESSVALNFITRLTDIEGTTTKADATGIDESLGTLAMLAPRISEMIAQVREQEAARHEAARLAEENCPKIFVEGESDKLILERATRLFFPDIADQVSFATKRDGAGHSYVIDMLSGWRAHHKHHPDRPKAVGILDRDAVGERDEFNKQPDNTKSAKCFCFPNPALLHEPLRRGFKIPVTLESLYPEPIWRDSLARGHLEKRDPVKTYPPQLTAQIIFEEIKAGEVLQEPWDIFVSYQFEKDHKVSTARRICAKPDAECSAVLAGFKSTLVDALRFLGFEIDSVAGQGTAQVAGIRSEDAPVS</sequence>
<evidence type="ECO:0000313" key="2">
    <source>
        <dbReference type="EMBL" id="WQN37737.1"/>
    </source>
</evidence>
<dbReference type="InterPro" id="IPR027417">
    <property type="entry name" value="P-loop_NTPase"/>
</dbReference>
<accession>A0ABZ0ZGP9</accession>
<dbReference type="PANTHER" id="PTHR43581:SF2">
    <property type="entry name" value="EXCINUCLEASE ATPASE SUBUNIT"/>
    <property type="match status" value="1"/>
</dbReference>
<dbReference type="SUPFAM" id="SSF52540">
    <property type="entry name" value="P-loop containing nucleoside triphosphate hydrolases"/>
    <property type="match status" value="1"/>
</dbReference>
<dbReference type="Gene3D" id="3.40.50.300">
    <property type="entry name" value="P-loop containing nucleotide triphosphate hydrolases"/>
    <property type="match status" value="1"/>
</dbReference>
<protein>
    <submittedName>
        <fullName evidence="2">AAA family ATPase</fullName>
    </submittedName>
</protein>
<keyword evidence="3" id="KW-1185">Reference proteome</keyword>
<dbReference type="InterPro" id="IPR041685">
    <property type="entry name" value="AAA_GajA/Old/RecF-like"/>
</dbReference>
<evidence type="ECO:0000313" key="3">
    <source>
        <dbReference type="Proteomes" id="UP001322785"/>
    </source>
</evidence>
<dbReference type="Proteomes" id="UP001322785">
    <property type="component" value="Chromosome"/>
</dbReference>
<dbReference type="Pfam" id="PF13175">
    <property type="entry name" value="AAA_15"/>
    <property type="match status" value="2"/>
</dbReference>
<dbReference type="RefSeq" id="WP_193445531.1">
    <property type="nucleotide sequence ID" value="NZ_BSOQ01000025.1"/>
</dbReference>
<reference evidence="2 3" key="1">
    <citation type="submission" date="2023-12" db="EMBL/GenBank/DDBJ databases">
        <authorList>
            <person name="Menendez E."/>
            <person name="Kaur S."/>
            <person name="Flores-Felix J.D."/>
            <person name="diCenzo G.C."/>
            <person name="Peix A."/>
            <person name="Velazquez E."/>
        </authorList>
    </citation>
    <scope>NUCLEOTIDE SEQUENCE [LARGE SCALE GENOMIC DNA]</scope>
    <source>
        <strain evidence="2 3">CIP 108029</strain>
    </source>
</reference>
<organism evidence="2 3">
    <name type="scientific">Rhizobium indigoferae</name>
    <dbReference type="NCBI Taxonomy" id="158891"/>
    <lineage>
        <taxon>Bacteria</taxon>
        <taxon>Pseudomonadati</taxon>
        <taxon>Pseudomonadota</taxon>
        <taxon>Alphaproteobacteria</taxon>
        <taxon>Hyphomicrobiales</taxon>
        <taxon>Rhizobiaceae</taxon>
        <taxon>Rhizobium/Agrobacterium group</taxon>
        <taxon>Rhizobium</taxon>
    </lineage>
</organism>
<dbReference type="InterPro" id="IPR051396">
    <property type="entry name" value="Bact_Antivir_Def_Nuclease"/>
</dbReference>
<evidence type="ECO:0000259" key="1">
    <source>
        <dbReference type="Pfam" id="PF13175"/>
    </source>
</evidence>